<name>A0A165YDW1_9AGAM</name>
<evidence type="ECO:0000313" key="3">
    <source>
        <dbReference type="Proteomes" id="UP000076532"/>
    </source>
</evidence>
<evidence type="ECO:0000313" key="2">
    <source>
        <dbReference type="EMBL" id="KZP09459.1"/>
    </source>
</evidence>
<feature type="chain" id="PRO_5007869278" description="Secreted protein" evidence="1">
    <location>
        <begin position="25"/>
        <end position="152"/>
    </location>
</feature>
<evidence type="ECO:0008006" key="4">
    <source>
        <dbReference type="Google" id="ProtNLM"/>
    </source>
</evidence>
<organism evidence="2 3">
    <name type="scientific">Athelia psychrophila</name>
    <dbReference type="NCBI Taxonomy" id="1759441"/>
    <lineage>
        <taxon>Eukaryota</taxon>
        <taxon>Fungi</taxon>
        <taxon>Dikarya</taxon>
        <taxon>Basidiomycota</taxon>
        <taxon>Agaricomycotina</taxon>
        <taxon>Agaricomycetes</taxon>
        <taxon>Agaricomycetidae</taxon>
        <taxon>Atheliales</taxon>
        <taxon>Atheliaceae</taxon>
        <taxon>Athelia</taxon>
    </lineage>
</organism>
<proteinExistence type="predicted"/>
<keyword evidence="3" id="KW-1185">Reference proteome</keyword>
<dbReference type="AlphaFoldDB" id="A0A165YDW1"/>
<gene>
    <name evidence="2" type="ORF">FIBSPDRAFT_900474</name>
</gene>
<dbReference type="Proteomes" id="UP000076532">
    <property type="component" value="Unassembled WGS sequence"/>
</dbReference>
<accession>A0A165YDW1</accession>
<sequence length="152" mass="16895">MLGLGLMGGVLLLGLELMVPLRVCQKGWKAAGAAGTHQPHTCPVVTVTHNPSTSHCHHVIIFLILSVNWDTTPLLYGKIHRPPPTAPTRKVATKCGQNCVLWSWQQVLYYDMSCGQGIHTQWRQTKAFWEQYSLSAYEFRPQHGGRTSGCLS</sequence>
<keyword evidence="1" id="KW-0732">Signal</keyword>
<protein>
    <recommendedName>
        <fullName evidence="4">Secreted protein</fullName>
    </recommendedName>
</protein>
<evidence type="ECO:0000256" key="1">
    <source>
        <dbReference type="SAM" id="SignalP"/>
    </source>
</evidence>
<reference evidence="2 3" key="1">
    <citation type="journal article" date="2016" name="Mol. Biol. Evol.">
        <title>Comparative Genomics of Early-Diverging Mushroom-Forming Fungi Provides Insights into the Origins of Lignocellulose Decay Capabilities.</title>
        <authorList>
            <person name="Nagy L.G."/>
            <person name="Riley R."/>
            <person name="Tritt A."/>
            <person name="Adam C."/>
            <person name="Daum C."/>
            <person name="Floudas D."/>
            <person name="Sun H."/>
            <person name="Yadav J.S."/>
            <person name="Pangilinan J."/>
            <person name="Larsson K.H."/>
            <person name="Matsuura K."/>
            <person name="Barry K."/>
            <person name="Labutti K."/>
            <person name="Kuo R."/>
            <person name="Ohm R.A."/>
            <person name="Bhattacharya S.S."/>
            <person name="Shirouzu T."/>
            <person name="Yoshinaga Y."/>
            <person name="Martin F.M."/>
            <person name="Grigoriev I.V."/>
            <person name="Hibbett D.S."/>
        </authorList>
    </citation>
    <scope>NUCLEOTIDE SEQUENCE [LARGE SCALE GENOMIC DNA]</scope>
    <source>
        <strain evidence="2 3">CBS 109695</strain>
    </source>
</reference>
<dbReference type="EMBL" id="KV417699">
    <property type="protein sequence ID" value="KZP09459.1"/>
    <property type="molecule type" value="Genomic_DNA"/>
</dbReference>
<feature type="signal peptide" evidence="1">
    <location>
        <begin position="1"/>
        <end position="24"/>
    </location>
</feature>